<evidence type="ECO:0000313" key="10">
    <source>
        <dbReference type="EMBL" id="CAH2049556.1"/>
    </source>
</evidence>
<feature type="non-terminal residue" evidence="10">
    <location>
        <position position="1"/>
    </location>
</feature>
<dbReference type="Proteomes" id="UP000837857">
    <property type="component" value="Chromosome 19"/>
</dbReference>
<evidence type="ECO:0000256" key="5">
    <source>
        <dbReference type="ARBA" id="ARBA00023187"/>
    </source>
</evidence>
<evidence type="ECO:0000256" key="2">
    <source>
        <dbReference type="ARBA" id="ARBA00004408"/>
    </source>
</evidence>
<dbReference type="PROSITE" id="PS50304">
    <property type="entry name" value="TUDOR"/>
    <property type="match status" value="1"/>
</dbReference>
<dbReference type="InterPro" id="IPR040424">
    <property type="entry name" value="Smn1"/>
</dbReference>
<gene>
    <name evidence="10" type="ORF">IPOD504_LOCUS6919</name>
</gene>
<organism evidence="10 11">
    <name type="scientific">Iphiclides podalirius</name>
    <name type="common">scarce swallowtail</name>
    <dbReference type="NCBI Taxonomy" id="110791"/>
    <lineage>
        <taxon>Eukaryota</taxon>
        <taxon>Metazoa</taxon>
        <taxon>Ecdysozoa</taxon>
        <taxon>Arthropoda</taxon>
        <taxon>Hexapoda</taxon>
        <taxon>Insecta</taxon>
        <taxon>Pterygota</taxon>
        <taxon>Neoptera</taxon>
        <taxon>Endopterygota</taxon>
        <taxon>Lepidoptera</taxon>
        <taxon>Glossata</taxon>
        <taxon>Ditrysia</taxon>
        <taxon>Papilionoidea</taxon>
        <taxon>Papilionidae</taxon>
        <taxon>Papilioninae</taxon>
        <taxon>Iphiclides</taxon>
    </lineage>
</organism>
<evidence type="ECO:0000256" key="7">
    <source>
        <dbReference type="ARBA" id="ARBA00034695"/>
    </source>
</evidence>
<dbReference type="PANTHER" id="PTHR39267:SF1">
    <property type="entry name" value="SURVIVAL MOTOR NEURON PROTEIN"/>
    <property type="match status" value="1"/>
</dbReference>
<comment type="similarity">
    <text evidence="3">Belongs to the SMN family.</text>
</comment>
<dbReference type="Gene3D" id="3.40.190.10">
    <property type="entry name" value="Periplasmic binding protein-like II"/>
    <property type="match status" value="1"/>
</dbReference>
<keyword evidence="11" id="KW-1185">Reference proteome</keyword>
<feature type="region of interest" description="Disordered" evidence="8">
    <location>
        <begin position="47"/>
        <end position="78"/>
    </location>
</feature>
<dbReference type="InterPro" id="IPR002999">
    <property type="entry name" value="Tudor"/>
</dbReference>
<dbReference type="Pfam" id="PF20635">
    <property type="entry name" value="SMN_YG-box"/>
    <property type="match status" value="1"/>
</dbReference>
<evidence type="ECO:0000313" key="11">
    <source>
        <dbReference type="Proteomes" id="UP000837857"/>
    </source>
</evidence>
<protein>
    <recommendedName>
        <fullName evidence="9">Tudor domain-containing protein</fullName>
    </recommendedName>
</protein>
<dbReference type="CDD" id="cd22852">
    <property type="entry name" value="SMN_C"/>
    <property type="match status" value="1"/>
</dbReference>
<dbReference type="Pfam" id="PF06003">
    <property type="entry name" value="SMN_Tudor"/>
    <property type="match status" value="1"/>
</dbReference>
<dbReference type="EMBL" id="OW152831">
    <property type="protein sequence ID" value="CAH2049556.1"/>
    <property type="molecule type" value="Genomic_DNA"/>
</dbReference>
<feature type="region of interest" description="Disordered" evidence="8">
    <location>
        <begin position="1"/>
        <end position="21"/>
    </location>
</feature>
<dbReference type="InterPro" id="IPR047313">
    <property type="entry name" value="SMN_C"/>
</dbReference>
<reference evidence="10" key="1">
    <citation type="submission" date="2022-03" db="EMBL/GenBank/DDBJ databases">
        <authorList>
            <person name="Martin H S."/>
        </authorList>
    </citation>
    <scope>NUCLEOTIDE SEQUENCE</scope>
</reference>
<evidence type="ECO:0000256" key="4">
    <source>
        <dbReference type="ARBA" id="ARBA00022664"/>
    </source>
</evidence>
<keyword evidence="5" id="KW-0508">mRNA splicing</keyword>
<keyword evidence="4" id="KW-0507">mRNA processing</keyword>
<feature type="domain" description="Tudor" evidence="9">
    <location>
        <begin position="83"/>
        <end position="142"/>
    </location>
</feature>
<dbReference type="SMART" id="SM00333">
    <property type="entry name" value="TUDOR"/>
    <property type="match status" value="1"/>
</dbReference>
<proteinExistence type="inferred from homology"/>
<evidence type="ECO:0000259" key="9">
    <source>
        <dbReference type="PROSITE" id="PS50304"/>
    </source>
</evidence>
<comment type="subcellular location">
    <subcellularLocation>
        <location evidence="1">Cytoplasm</location>
        <location evidence="1">Myofibril</location>
        <location evidence="1">Sarcomere</location>
        <location evidence="1">Z line</location>
    </subcellularLocation>
    <subcellularLocation>
        <location evidence="2">Nucleus</location>
        <location evidence="2">Cajal body</location>
    </subcellularLocation>
    <subcellularLocation>
        <location evidence="7">Nucleus</location>
        <location evidence="7">Gem</location>
    </subcellularLocation>
</comment>
<dbReference type="Gene3D" id="2.30.30.140">
    <property type="match status" value="1"/>
</dbReference>
<feature type="compositionally biased region" description="Basic and acidic residues" evidence="8">
    <location>
        <begin position="54"/>
        <end position="66"/>
    </location>
</feature>
<keyword evidence="6" id="KW-0539">Nucleus</keyword>
<evidence type="ECO:0000256" key="6">
    <source>
        <dbReference type="ARBA" id="ARBA00023242"/>
    </source>
</evidence>
<feature type="compositionally biased region" description="Acidic residues" evidence="8">
    <location>
        <begin position="1"/>
        <end position="18"/>
    </location>
</feature>
<evidence type="ECO:0000256" key="3">
    <source>
        <dbReference type="ARBA" id="ARBA00005371"/>
    </source>
</evidence>
<dbReference type="PANTHER" id="PTHR39267">
    <property type="entry name" value="SURVIVAL MOTOR NEURON-LIKE PROTEIN 1"/>
    <property type="match status" value="1"/>
</dbReference>
<dbReference type="SUPFAM" id="SSF63748">
    <property type="entry name" value="Tudor/PWWP/MBT"/>
    <property type="match status" value="1"/>
</dbReference>
<evidence type="ECO:0000256" key="1">
    <source>
        <dbReference type="ARBA" id="ARBA00004216"/>
    </source>
</evidence>
<dbReference type="InterPro" id="IPR010304">
    <property type="entry name" value="SMN_Tudor"/>
</dbReference>
<name>A0ABN8IAK2_9NEOP</name>
<evidence type="ECO:0000256" key="8">
    <source>
        <dbReference type="SAM" id="MobiDB-lite"/>
    </source>
</evidence>
<sequence length="255" mass="28696">MNPSESEEDVREEQNDIWDDSKLEHAYDKALSIASDEVAKRFAMSTNTQFKNESSTEKDHTEENKVEPSQTSGAKNPRKKVIQWKAGMACRAIYEGDEQEYEAFIESLISDTECVVRFLGYDNSEIVSISTLKPSLVSRRIIWSAATFATSAGSAERSFRKKKAQKKKKNQGMSNYLPEMGLGQMSMLNPAFLGNLGTMDMPLPPPPPIGFPSGRNNSEEQAISSMLLSWYMSGYYTGLYQGMKRVKENRRNPSN</sequence>
<accession>A0ABN8IAK2</accession>